<comment type="caution">
    <text evidence="1">The sequence shown here is derived from an EMBL/GenBank/DDBJ whole genome shotgun (WGS) entry which is preliminary data.</text>
</comment>
<dbReference type="EMBL" id="CATNWA010017153">
    <property type="protein sequence ID" value="CAI9598390.1"/>
    <property type="molecule type" value="Genomic_DNA"/>
</dbReference>
<sequence length="101" mass="11023">GFSGFWHIFLSVNFGKKNWTILPKIGRSAKSANFFSNFTDKQNVPNNMGTRCFGGSPPAPKHPPMLRACGLVCFRRGGACSSPPFLTCRAACSNKGLVWIL</sequence>
<keyword evidence="2" id="KW-1185">Reference proteome</keyword>
<accession>A0ABN9FMX7</accession>
<proteinExistence type="predicted"/>
<reference evidence="1" key="1">
    <citation type="submission" date="2023-05" db="EMBL/GenBank/DDBJ databases">
        <authorList>
            <person name="Stuckert A."/>
        </authorList>
    </citation>
    <scope>NUCLEOTIDE SEQUENCE</scope>
</reference>
<organism evidence="1 2">
    <name type="scientific">Staurois parvus</name>
    <dbReference type="NCBI Taxonomy" id="386267"/>
    <lineage>
        <taxon>Eukaryota</taxon>
        <taxon>Metazoa</taxon>
        <taxon>Chordata</taxon>
        <taxon>Craniata</taxon>
        <taxon>Vertebrata</taxon>
        <taxon>Euteleostomi</taxon>
        <taxon>Amphibia</taxon>
        <taxon>Batrachia</taxon>
        <taxon>Anura</taxon>
        <taxon>Neobatrachia</taxon>
        <taxon>Ranoidea</taxon>
        <taxon>Ranidae</taxon>
        <taxon>Staurois</taxon>
    </lineage>
</organism>
<protein>
    <submittedName>
        <fullName evidence="1">Uncharacterized protein</fullName>
    </submittedName>
</protein>
<evidence type="ECO:0000313" key="2">
    <source>
        <dbReference type="Proteomes" id="UP001162483"/>
    </source>
</evidence>
<feature type="non-terminal residue" evidence="1">
    <location>
        <position position="1"/>
    </location>
</feature>
<evidence type="ECO:0000313" key="1">
    <source>
        <dbReference type="EMBL" id="CAI9598390.1"/>
    </source>
</evidence>
<gene>
    <name evidence="1" type="ORF">SPARVUS_LOCUS12395046</name>
</gene>
<feature type="non-terminal residue" evidence="1">
    <location>
        <position position="101"/>
    </location>
</feature>
<dbReference type="Proteomes" id="UP001162483">
    <property type="component" value="Unassembled WGS sequence"/>
</dbReference>
<name>A0ABN9FMX7_9NEOB</name>